<feature type="signal peptide" evidence="2">
    <location>
        <begin position="1"/>
        <end position="23"/>
    </location>
</feature>
<evidence type="ECO:0000256" key="1">
    <source>
        <dbReference type="SAM" id="MobiDB-lite"/>
    </source>
</evidence>
<protein>
    <recommendedName>
        <fullName evidence="5">Lipoprotein</fullName>
    </recommendedName>
</protein>
<keyword evidence="2" id="KW-0732">Signal</keyword>
<dbReference type="Proteomes" id="UP001597540">
    <property type="component" value="Unassembled WGS sequence"/>
</dbReference>
<feature type="chain" id="PRO_5045773066" description="Lipoprotein" evidence="2">
    <location>
        <begin position="24"/>
        <end position="306"/>
    </location>
</feature>
<organism evidence="3 4">
    <name type="scientific">Paenibacillus shunpengii</name>
    <dbReference type="NCBI Taxonomy" id="2054424"/>
    <lineage>
        <taxon>Bacteria</taxon>
        <taxon>Bacillati</taxon>
        <taxon>Bacillota</taxon>
        <taxon>Bacilli</taxon>
        <taxon>Bacillales</taxon>
        <taxon>Paenibacillaceae</taxon>
        <taxon>Paenibacillus</taxon>
    </lineage>
</organism>
<feature type="region of interest" description="Disordered" evidence="1">
    <location>
        <begin position="27"/>
        <end position="69"/>
    </location>
</feature>
<accession>A0ABW5SUR7</accession>
<dbReference type="RefSeq" id="WP_379264232.1">
    <property type="nucleotide sequence ID" value="NZ_JBHUMJ010000008.1"/>
</dbReference>
<keyword evidence="4" id="KW-1185">Reference proteome</keyword>
<sequence>MRKVITRCVIASVLLLTSCSDHADKEKETEDAYNTQQIHKPDKKQQEQLEDHVATPNQDTTREELTSQSMPELPRAQLTNKVELEYIEYDRDVVSYQDLNKRPELEEWQTAEILEWYNRIVPETLEQAGQLELIPTVQMAIQLPRNKEVKVLYAITSPDKVYLQLRSSEIITYRTDAEDIKLLLETLILDGPYKPIEGIEYRVLTEEYLVNDDPDNPNTSVFYREYRVYKDYMTGSTHGVSLDRVENISEAKKALKGFGSLKLPPNTIVSPKILKQWQAEGYYPVQEYSEESERGLTYDDLLEQGK</sequence>
<evidence type="ECO:0000313" key="3">
    <source>
        <dbReference type="EMBL" id="MFD2702827.1"/>
    </source>
</evidence>
<evidence type="ECO:0008006" key="5">
    <source>
        <dbReference type="Google" id="ProtNLM"/>
    </source>
</evidence>
<name>A0ABW5SUR7_9BACL</name>
<reference evidence="4" key="1">
    <citation type="journal article" date="2019" name="Int. J. Syst. Evol. Microbiol.">
        <title>The Global Catalogue of Microorganisms (GCM) 10K type strain sequencing project: providing services to taxonomists for standard genome sequencing and annotation.</title>
        <authorList>
            <consortium name="The Broad Institute Genomics Platform"/>
            <consortium name="The Broad Institute Genome Sequencing Center for Infectious Disease"/>
            <person name="Wu L."/>
            <person name="Ma J."/>
        </authorList>
    </citation>
    <scope>NUCLEOTIDE SEQUENCE [LARGE SCALE GENOMIC DNA]</scope>
    <source>
        <strain evidence="4">KCTC 33849</strain>
    </source>
</reference>
<gene>
    <name evidence="3" type="ORF">ACFSVM_20525</name>
</gene>
<dbReference type="PROSITE" id="PS51257">
    <property type="entry name" value="PROKAR_LIPOPROTEIN"/>
    <property type="match status" value="1"/>
</dbReference>
<evidence type="ECO:0000313" key="4">
    <source>
        <dbReference type="Proteomes" id="UP001597540"/>
    </source>
</evidence>
<proteinExistence type="predicted"/>
<feature type="compositionally biased region" description="Basic and acidic residues" evidence="1">
    <location>
        <begin position="39"/>
        <end position="53"/>
    </location>
</feature>
<comment type="caution">
    <text evidence="3">The sequence shown here is derived from an EMBL/GenBank/DDBJ whole genome shotgun (WGS) entry which is preliminary data.</text>
</comment>
<dbReference type="EMBL" id="JBHUMJ010000008">
    <property type="protein sequence ID" value="MFD2702827.1"/>
    <property type="molecule type" value="Genomic_DNA"/>
</dbReference>
<evidence type="ECO:0000256" key="2">
    <source>
        <dbReference type="SAM" id="SignalP"/>
    </source>
</evidence>